<evidence type="ECO:0000313" key="2">
    <source>
        <dbReference type="Proteomes" id="UP001162483"/>
    </source>
</evidence>
<sequence length="118" mass="12976">MQNPRPFLLPPMPLPPCKVAVMGPKSSGKTTICNLLAKKYSGKVFDMSVLILPHLEEAKQGAYAKAYEEATEKAIEAVKLKLQQEKLLKEQAMAEAHKDIDVDVGADDISSARTDEEH</sequence>
<evidence type="ECO:0000313" key="1">
    <source>
        <dbReference type="EMBL" id="CAI9563137.1"/>
    </source>
</evidence>
<dbReference type="SUPFAM" id="SSF52540">
    <property type="entry name" value="P-loop containing nucleoside triphosphate hydrolases"/>
    <property type="match status" value="1"/>
</dbReference>
<feature type="non-terminal residue" evidence="1">
    <location>
        <position position="118"/>
    </location>
</feature>
<protein>
    <submittedName>
        <fullName evidence="1">Uncharacterized protein</fullName>
    </submittedName>
</protein>
<name>A0ABN9CUM8_9NEOB</name>
<accession>A0ABN9CUM8</accession>
<proteinExistence type="predicted"/>
<reference evidence="1" key="1">
    <citation type="submission" date="2023-05" db="EMBL/GenBank/DDBJ databases">
        <authorList>
            <person name="Stuckert A."/>
        </authorList>
    </citation>
    <scope>NUCLEOTIDE SEQUENCE</scope>
</reference>
<comment type="caution">
    <text evidence="1">The sequence shown here is derived from an EMBL/GenBank/DDBJ whole genome shotgun (WGS) entry which is preliminary data.</text>
</comment>
<dbReference type="EMBL" id="CATNWA010012293">
    <property type="protein sequence ID" value="CAI9563137.1"/>
    <property type="molecule type" value="Genomic_DNA"/>
</dbReference>
<gene>
    <name evidence="1" type="ORF">SPARVUS_LOCUS5701921</name>
</gene>
<dbReference type="InterPro" id="IPR027417">
    <property type="entry name" value="P-loop_NTPase"/>
</dbReference>
<dbReference type="Gene3D" id="3.40.50.300">
    <property type="entry name" value="P-loop containing nucleotide triphosphate hydrolases"/>
    <property type="match status" value="1"/>
</dbReference>
<organism evidence="1 2">
    <name type="scientific">Staurois parvus</name>
    <dbReference type="NCBI Taxonomy" id="386267"/>
    <lineage>
        <taxon>Eukaryota</taxon>
        <taxon>Metazoa</taxon>
        <taxon>Chordata</taxon>
        <taxon>Craniata</taxon>
        <taxon>Vertebrata</taxon>
        <taxon>Euteleostomi</taxon>
        <taxon>Amphibia</taxon>
        <taxon>Batrachia</taxon>
        <taxon>Anura</taxon>
        <taxon>Neobatrachia</taxon>
        <taxon>Ranoidea</taxon>
        <taxon>Ranidae</taxon>
        <taxon>Staurois</taxon>
    </lineage>
</organism>
<keyword evidence="2" id="KW-1185">Reference proteome</keyword>
<dbReference type="Proteomes" id="UP001162483">
    <property type="component" value="Unassembled WGS sequence"/>
</dbReference>